<dbReference type="KEGG" id="nab:B1sIIB91_03575"/>
<dbReference type="AlphaFoldDB" id="A0A249L4Q4"/>
<dbReference type="RefSeq" id="WP_095688248.1">
    <property type="nucleotide sequence ID" value="NZ_CP016779.1"/>
</dbReference>
<dbReference type="Proteomes" id="UP000217210">
    <property type="component" value="Chromosome"/>
</dbReference>
<keyword evidence="6" id="KW-1003">Cell membrane</keyword>
<comment type="similarity">
    <text evidence="2 6">Belongs to the 4-toluene sulfonate uptake permease (TSUP) (TC 2.A.102) family.</text>
</comment>
<keyword evidence="4 6" id="KW-1133">Transmembrane helix</keyword>
<evidence type="ECO:0000256" key="6">
    <source>
        <dbReference type="RuleBase" id="RU363041"/>
    </source>
</evidence>
<keyword evidence="3 6" id="KW-0812">Transmembrane</keyword>
<name>A0A249L4Q4_9ACTN</name>
<feature type="transmembrane region" description="Helical" evidence="6">
    <location>
        <begin position="233"/>
        <end position="250"/>
    </location>
</feature>
<feature type="transmembrane region" description="Helical" evidence="6">
    <location>
        <begin position="171"/>
        <end position="190"/>
    </location>
</feature>
<feature type="transmembrane region" description="Helical" evidence="6">
    <location>
        <begin position="132"/>
        <end position="165"/>
    </location>
</feature>
<feature type="transmembrane region" description="Helical" evidence="6">
    <location>
        <begin position="76"/>
        <end position="94"/>
    </location>
</feature>
<feature type="transmembrane region" description="Helical" evidence="6">
    <location>
        <begin position="100"/>
        <end position="120"/>
    </location>
</feature>
<keyword evidence="8" id="KW-1185">Reference proteome</keyword>
<evidence type="ECO:0000313" key="7">
    <source>
        <dbReference type="EMBL" id="ASY23987.1"/>
    </source>
</evidence>
<feature type="transmembrane region" description="Helical" evidence="6">
    <location>
        <begin position="44"/>
        <end position="64"/>
    </location>
</feature>
<protein>
    <recommendedName>
        <fullName evidence="6">Probable membrane transporter protein</fullName>
    </recommendedName>
</protein>
<evidence type="ECO:0000256" key="2">
    <source>
        <dbReference type="ARBA" id="ARBA00009142"/>
    </source>
</evidence>
<comment type="subcellular location">
    <subcellularLocation>
        <location evidence="6">Cell membrane</location>
        <topology evidence="6">Multi-pass membrane protein</topology>
    </subcellularLocation>
    <subcellularLocation>
        <location evidence="1">Membrane</location>
        <topology evidence="1">Multi-pass membrane protein</topology>
    </subcellularLocation>
</comment>
<evidence type="ECO:0000256" key="5">
    <source>
        <dbReference type="ARBA" id="ARBA00023136"/>
    </source>
</evidence>
<evidence type="ECO:0000256" key="1">
    <source>
        <dbReference type="ARBA" id="ARBA00004141"/>
    </source>
</evidence>
<feature type="transmembrane region" description="Helical" evidence="6">
    <location>
        <begin position="202"/>
        <end position="221"/>
    </location>
</feature>
<gene>
    <name evidence="7" type="ORF">B1sIIB91_03575</name>
</gene>
<dbReference type="OrthoDB" id="5185881at2"/>
<dbReference type="PANTHER" id="PTHR43701">
    <property type="entry name" value="MEMBRANE TRANSPORTER PROTEIN MJ0441-RELATED"/>
    <property type="match status" value="1"/>
</dbReference>
<organism evidence="7 8">
    <name type="scientific">Candidatus Nanopelagicus abundans</name>
    <dbReference type="NCBI Taxonomy" id="1884916"/>
    <lineage>
        <taxon>Bacteria</taxon>
        <taxon>Bacillati</taxon>
        <taxon>Actinomycetota</taxon>
        <taxon>Actinomycetes</taxon>
        <taxon>Candidatus Nanopelagicales</taxon>
        <taxon>Candidatus Nanopelagicaceae</taxon>
        <taxon>Candidatus Nanopelagicus</taxon>
    </lineage>
</organism>
<reference evidence="7 8" key="1">
    <citation type="submission" date="2016-07" db="EMBL/GenBank/DDBJ databases">
        <title>High microdiversification within the ubiquitous acI lineage of Actinobacteria.</title>
        <authorList>
            <person name="Neuenschwander S.M."/>
            <person name="Salcher M."/>
            <person name="Ghai R."/>
            <person name="Pernthaler J."/>
        </authorList>
    </citation>
    <scope>NUCLEOTIDE SEQUENCE [LARGE SCALE GENOMIC DNA]</scope>
    <source>
        <strain evidence="7">MMS-IIB-91</strain>
    </source>
</reference>
<evidence type="ECO:0000256" key="3">
    <source>
        <dbReference type="ARBA" id="ARBA00022692"/>
    </source>
</evidence>
<proteinExistence type="inferred from homology"/>
<dbReference type="InterPro" id="IPR051598">
    <property type="entry name" value="TSUP/Inactive_protease-like"/>
</dbReference>
<evidence type="ECO:0000256" key="4">
    <source>
        <dbReference type="ARBA" id="ARBA00022989"/>
    </source>
</evidence>
<evidence type="ECO:0000313" key="8">
    <source>
        <dbReference type="Proteomes" id="UP000217210"/>
    </source>
</evidence>
<dbReference type="InterPro" id="IPR002781">
    <property type="entry name" value="TM_pro_TauE-like"/>
</dbReference>
<accession>A0A249L4Q4</accession>
<keyword evidence="5 6" id="KW-0472">Membrane</keyword>
<sequence>MSATLIFTAIASGAFIGAVLGLIGAGGAMVSVPILLYLFDFSPLHATTAALAVVFLAALAGVGPKFKSKDVLIKEAVTIWALGLVTNIGLGLIVTKIPDLVILIGFSLVLIGAGYSMLRAPISVRPEKKMPIWALILLSLLIGCLTGLFGIGGGFLAIPVLVLFFHTPQNKAAGTSLLIIALNCLTALLAKYAIWSEINWRYPLIIAICALIIAWVSSRLAPKAPTVHLKRGFAFLLFAIAAFTIIKELFI</sequence>
<dbReference type="Pfam" id="PF01925">
    <property type="entry name" value="TauE"/>
    <property type="match status" value="1"/>
</dbReference>
<dbReference type="EMBL" id="CP016779">
    <property type="protein sequence ID" value="ASY23987.1"/>
    <property type="molecule type" value="Genomic_DNA"/>
</dbReference>
<feature type="transmembrane region" description="Helical" evidence="6">
    <location>
        <begin position="12"/>
        <end position="38"/>
    </location>
</feature>
<dbReference type="PANTHER" id="PTHR43701:SF2">
    <property type="entry name" value="MEMBRANE TRANSPORTER PROTEIN YJNA-RELATED"/>
    <property type="match status" value="1"/>
</dbReference>
<dbReference type="GO" id="GO:0005886">
    <property type="term" value="C:plasma membrane"/>
    <property type="evidence" value="ECO:0007669"/>
    <property type="project" value="UniProtKB-SubCell"/>
</dbReference>